<dbReference type="Pfam" id="PF25412">
    <property type="entry name" value="zf-C2H2_ZNF592"/>
    <property type="match status" value="1"/>
</dbReference>
<evidence type="ECO:0000259" key="13">
    <source>
        <dbReference type="PROSITE" id="PS50157"/>
    </source>
</evidence>
<dbReference type="SUPFAM" id="SSF57667">
    <property type="entry name" value="beta-beta-alpha zinc fingers"/>
    <property type="match status" value="3"/>
</dbReference>
<sequence length="3041" mass="333370">MADATDFDDLLACLDVDPNSAGLPLHHHELQQLHSDQATIGQERFPFNSVVSSMSITGTNNTNCNPLENTKLAENQLLSETNVDSSFSSVEPSDPLQGGSSLGSLFVLSVDETLSNEQTHTPKFAPPNNQTALTSLQPKSKNIVPKTTEKSSKSYSLPGKSTTSQQMSSNNGLYMVEKPGYKPNIGTNQARLPQSFATSNEDSYKGSQAPESFERSVYPQSAIHSLRLQPNASGDNVGYHVGAPKLSPCGSVDSNFAPCAPLSSNSLTSLSVHRSPTPLSSQPTSSNRSSCSTSMDQVQQQASLLPGNNFVTGLSLNATTSPPPLIPDDQSHLQYLNTANSLHEGVAGDGMETSTFLDDLSTPVKSFLQDPSLSNTLTVPTCLQTTQTLQMVNTGFVSNQTDAHFSAAHSQSHVDYADNILVNSDAPSFRVKATHQTLSTSHFSSTAGSVSCSNAFNIGHIPAAGNGYETSEKDMTYVMPDGLTYTQSQILDNMTGRSKSKTKVTSKEICSQASQARSLSIVPTRLATTSVVPVPDSRCKVKQNNISAMQSLPDSGVKQMFSAYEDLSPVNEYPSTTCGDVASSRSISHQVLNCSNASKPSSGLHNPSFPSSVYMQTTPGSMPVSHREFPGKTLKAQKDNLPPAVIKLKDDMRSVPSEFNFEDFNEEEPTIRLLGQRSVSVNKSQQKVYFTPSSILPQTMQRESYSDQSVFDSVQELAALQQKQKTLMEALNARNMKSPSKHRPVHKSVSTGLSSSGLSKIVQGKIGSNVATTKNLKQKKPIKSPSGRSYSKETDPSISTGNIQQQKLNLISSQANPSTDKIIQETELKQQQTLWSSLPIVSNANLPQGDDSIGCAKHEQQKSFFSKFLPGPDESAELMITSVKPKPTNCSAENSVQGFDGNSSDHTSRLISGRRGLEKSHYFLDKIPLQDSQDVIVSATQGLYNKTKIQHVNEVSTERKSNYVEDLSAENEQFYKKFLTDTTQSSLTSTKSSFLKASSSVFNPNLPTASLTSSIYQSFVPCEPQRSFVGHSNVSLSQRLTMEGKVNPFDPVKMFTTVSQDSKAESKKHVVGPSLQEVTYPQKELKSTFMSKQNLDMTPTMFTSSNSSTTDSGMFATMGNMFAASMERYPLLPDMSHIQLEYKPSDSENAVSIVLPAITKPQNFVSSTSALQSTQPSLWSTISAQYPSYSVKNTLAETATFPRVPAVLKDQHTISRPSLTSSTGSHSSLNASNFFHKAIAVTSGCALNSSQNIFSTTNALQTHLSNPVYPIVSSVVLPRSAEASYFPEMLHFAKKKVSKQSTSPLESVEQCNVRQDRIVDAKTSASLPPSNAVSHGLTYSSNELNFSPLTKDGLSSSNDKSQVTVHAASTELFSNESLTTFKDDQPTTLTVKNSQADMVLRDGQVLISNSTLPALSEKSVSVSSAIAQALPCSSQVKLNTDESANAQMVHTNTSNILKDKTYHGPKKKHILEKYSQQHQKFSSELYQQPITSQKAKTAEQKPCPDKASKLLNEQSCCFPVKATPVTSSGKTANGCNSMVDDVSSISSNNITESFPAAMGNQQRNKSKDLPVKTVYKETSSSFIANNRQAKSDNPARTEGKPDSLLCIFDSLLQEASESAADSLKNQPKEAKIFDAKSSKEGTSHDAQEKCHVQTTASQTKCHIKLTESVTSTINSKKQVTGITKASTSDTSSVVTNRAPAAYPFKWRHLQNKTTPNSGEPVRSSASVVSASEIVPSKQTILNSSVSSKVTTTSSSSFEMSMVSTIGALSTAVVSCPAVATSTFEQQPFLRPSIKLRITAFRSSNGQVIHQSKVVSGLLHDDVDFEESSYSKNKKKRKYKKTKKVESSFLTCLSPTISVADFEKDKTLKNHVNDDCTSSGDGVSLNVNSSDSEVGNLSSKAPKKRKKKHSDIPSLPNAKKICTNDAGSSVNAESHEQRGRSVNNVKKSVSTNTCLRYKPKSNPKQTDSHANDISTCLFSNRSGKLPMYLNASVNQSASSSSNLSVPTIQLVSRPNVKSSHTASVVSSAFSNQTVSVKLSKTESKNSSTEPSATAKATGIKRLLLQKSPVVTSGPQRIIIPNLTSPTFPVGKATVFTVSSSGARVSNIPTIQLLSSPIQTSSSVTPTVVSPTKPVFVKRVPISWLSKVSNSSSPVLVCNSLQSSKVNTSSVQKSSLPSYAAGKPSNVLLTTASNFATLENKLSTTSVLSSVVLPSVKVASETCKKNQQTKCSTETEFQATFSKLISSPNPLNKYIPPPVPERLRASDTESQVHPCSECGDAFIFHANLRRHYGRKSVIVKVHCVQCNQMMVFFNKCEILRHAREHSDQGDVMQFNGAHLTPITLALCKPREKEYFLELANEGKEDIIESGTNLINLTKDCTECQFVADNKCSLEDHFQRKAVERRTCDICRLPLHNQCVFSAHMRMHRHAPPHTCPECGQTFDGSKMDFNLHLRIHCFHLSRASCYKCKLCNFLFPTDDQLRHHLRLNHVQVFYKCRECPMAFKTAQNIANHQRSAHNLAPEPTNVLKTIYKCPLCDSVFTDSGNSQQLFVLHKHFDLHISSTRIIAYKCYLCSNIFEQKFRLRDHLQSVHAISSLSQIANTVALSAIESNNTDQPTSVSLSSSQGHKQKRCSDGKKAVIRKKRKKQDIDSTVPHEKQKDFTDNSRFAEINTKIKTVDDTRATKAHSARQPFKMRIKGLKSPPEKKKHLCRKFSPVKIVHGKKVYPCTECDKEFSSSHSRSSHVRSIHRGIRALYCCTHCPGGSVKFAKRVTLVKHLERLHRINAPQKEDIKIMRTHLVCNPDDKSQTLSSHCKIDKPPPGKIEKHFPRKKITRNPARRGGRRLVASGSRWIEERLGASDSDESFGEVDERTVEDGWSIEEEPEPKRENSHVGEVDASMFPFPEIYTCIKCDFQHRNRLVFQDHIMEHSRKTLENPCDVSSAAFTMVQCTECGLCFASLASLDKHLRVKHKIKHRALLERYDAKLREERNSKQLIDSNGKPDTSGLVANLHRCKVCFRKFAHDTELKTHMRTHGLAFVKSKQH</sequence>
<feature type="compositionally biased region" description="Low complexity" evidence="12">
    <location>
        <begin position="275"/>
        <end position="294"/>
    </location>
</feature>
<feature type="domain" description="C2H2-type" evidence="13">
    <location>
        <begin position="2464"/>
        <end position="2487"/>
    </location>
</feature>
<feature type="region of interest" description="Disordered" evidence="12">
    <location>
        <begin position="769"/>
        <end position="802"/>
    </location>
</feature>
<reference evidence="14 15" key="1">
    <citation type="submission" date="2024-02" db="EMBL/GenBank/DDBJ databases">
        <authorList>
            <person name="Daric V."/>
            <person name="Darras S."/>
        </authorList>
    </citation>
    <scope>NUCLEOTIDE SEQUENCE [LARGE SCALE GENOMIC DNA]</scope>
</reference>
<keyword evidence="9" id="KW-0804">Transcription</keyword>
<dbReference type="InterPro" id="IPR041697">
    <property type="entry name" value="Znf-C2H2_11"/>
</dbReference>
<feature type="region of interest" description="Disordered" evidence="12">
    <location>
        <begin position="117"/>
        <end position="167"/>
    </location>
</feature>
<dbReference type="InterPro" id="IPR057356">
    <property type="entry name" value="Znf-C2H2_ZNF592"/>
</dbReference>
<name>A0ABP0FB74_CLALP</name>
<evidence type="ECO:0000256" key="9">
    <source>
        <dbReference type="ARBA" id="ARBA00023163"/>
    </source>
</evidence>
<gene>
    <name evidence="14" type="ORF">CVLEPA_LOCUS6359</name>
</gene>
<dbReference type="Proteomes" id="UP001642483">
    <property type="component" value="Unassembled WGS sequence"/>
</dbReference>
<comment type="caution">
    <text evidence="14">The sequence shown here is derived from an EMBL/GenBank/DDBJ whole genome shotgun (WGS) entry which is preliminary data.</text>
</comment>
<keyword evidence="6" id="KW-0862">Zinc</keyword>
<evidence type="ECO:0000256" key="7">
    <source>
        <dbReference type="ARBA" id="ARBA00023015"/>
    </source>
</evidence>
<evidence type="ECO:0000256" key="10">
    <source>
        <dbReference type="ARBA" id="ARBA00023242"/>
    </source>
</evidence>
<protein>
    <recommendedName>
        <fullName evidence="13">C2H2-type domain-containing protein</fullName>
    </recommendedName>
</protein>
<comment type="function">
    <text evidence="1">May be involved in transcriptional regulation.</text>
</comment>
<dbReference type="Gene3D" id="3.30.160.60">
    <property type="entry name" value="Classic Zinc Finger"/>
    <property type="match status" value="5"/>
</dbReference>
<keyword evidence="4" id="KW-0677">Repeat</keyword>
<keyword evidence="15" id="KW-1185">Reference proteome</keyword>
<evidence type="ECO:0000256" key="11">
    <source>
        <dbReference type="PROSITE-ProRule" id="PRU00042"/>
    </source>
</evidence>
<evidence type="ECO:0000256" key="5">
    <source>
        <dbReference type="ARBA" id="ARBA00022771"/>
    </source>
</evidence>
<feature type="region of interest" description="Disordered" evidence="12">
    <location>
        <begin position="2859"/>
        <end position="2889"/>
    </location>
</feature>
<organism evidence="14 15">
    <name type="scientific">Clavelina lepadiformis</name>
    <name type="common">Light-bulb sea squirt</name>
    <name type="synonym">Ascidia lepadiformis</name>
    <dbReference type="NCBI Taxonomy" id="159417"/>
    <lineage>
        <taxon>Eukaryota</taxon>
        <taxon>Metazoa</taxon>
        <taxon>Chordata</taxon>
        <taxon>Tunicata</taxon>
        <taxon>Ascidiacea</taxon>
        <taxon>Aplousobranchia</taxon>
        <taxon>Clavelinidae</taxon>
        <taxon>Clavelina</taxon>
    </lineage>
</organism>
<feature type="region of interest" description="Disordered" evidence="12">
    <location>
        <begin position="267"/>
        <end position="296"/>
    </location>
</feature>
<keyword evidence="10" id="KW-0539">Nucleus</keyword>
<dbReference type="EMBL" id="CAWYQH010000035">
    <property type="protein sequence ID" value="CAK8676943.1"/>
    <property type="molecule type" value="Genomic_DNA"/>
</dbReference>
<evidence type="ECO:0000256" key="12">
    <source>
        <dbReference type="SAM" id="MobiDB-lite"/>
    </source>
</evidence>
<dbReference type="SMART" id="SM00355">
    <property type="entry name" value="ZnF_C2H2"/>
    <property type="match status" value="14"/>
</dbReference>
<feature type="compositionally biased region" description="Polar residues" evidence="12">
    <location>
        <begin position="153"/>
        <end position="167"/>
    </location>
</feature>
<feature type="domain" description="C2H2-type" evidence="13">
    <location>
        <begin position="2723"/>
        <end position="2751"/>
    </location>
</feature>
<comment type="subcellular location">
    <subcellularLocation>
        <location evidence="2">Nucleus</location>
    </subcellularLocation>
</comment>
<dbReference type="PANTHER" id="PTHR47222">
    <property type="entry name" value="ZINC FINGER PROTEIN 532-RELATED"/>
    <property type="match status" value="1"/>
</dbReference>
<feature type="compositionally biased region" description="Basic and acidic residues" evidence="12">
    <location>
        <begin position="2645"/>
        <end position="2661"/>
    </location>
</feature>
<evidence type="ECO:0000256" key="1">
    <source>
        <dbReference type="ARBA" id="ARBA00003767"/>
    </source>
</evidence>
<accession>A0ABP0FB74</accession>
<evidence type="ECO:0000256" key="4">
    <source>
        <dbReference type="ARBA" id="ARBA00022737"/>
    </source>
</evidence>
<feature type="domain" description="C2H2-type" evidence="13">
    <location>
        <begin position="3009"/>
        <end position="3031"/>
    </location>
</feature>
<dbReference type="InterPro" id="IPR045914">
    <property type="entry name" value="Zn532-like"/>
</dbReference>
<dbReference type="Pfam" id="PF00096">
    <property type="entry name" value="zf-C2H2"/>
    <property type="match status" value="1"/>
</dbReference>
<feature type="compositionally biased region" description="Polar residues" evidence="12">
    <location>
        <begin position="2610"/>
        <end position="2624"/>
    </location>
</feature>
<dbReference type="PANTHER" id="PTHR47222:SF5">
    <property type="entry name" value="LOW QUALITY PROTEIN: ZINC FINGER PROTEIN 532-LIKE"/>
    <property type="match status" value="1"/>
</dbReference>
<feature type="region of interest" description="Disordered" evidence="12">
    <location>
        <begin position="1870"/>
        <end position="1946"/>
    </location>
</feature>
<keyword evidence="8" id="KW-0238">DNA-binding</keyword>
<feature type="domain" description="C2H2-type" evidence="13">
    <location>
        <begin position="2566"/>
        <end position="2590"/>
    </location>
</feature>
<proteinExistence type="predicted"/>
<dbReference type="PROSITE" id="PS50157">
    <property type="entry name" value="ZINC_FINGER_C2H2_2"/>
    <property type="match status" value="7"/>
</dbReference>
<dbReference type="InterPro" id="IPR036236">
    <property type="entry name" value="Znf_C2H2_sf"/>
</dbReference>
<keyword evidence="5 11" id="KW-0863">Zinc-finger</keyword>
<feature type="region of interest" description="Disordered" evidence="12">
    <location>
        <begin position="1635"/>
        <end position="1654"/>
    </location>
</feature>
<keyword evidence="7" id="KW-0805">Transcription regulation</keyword>
<dbReference type="PROSITE" id="PS00028">
    <property type="entry name" value="ZINC_FINGER_C2H2_1"/>
    <property type="match status" value="7"/>
</dbReference>
<feature type="region of interest" description="Disordered" evidence="12">
    <location>
        <begin position="2610"/>
        <end position="2662"/>
    </location>
</feature>
<evidence type="ECO:0000256" key="6">
    <source>
        <dbReference type="ARBA" id="ARBA00022833"/>
    </source>
</evidence>
<dbReference type="InterPro" id="IPR013087">
    <property type="entry name" value="Znf_C2H2_type"/>
</dbReference>
<evidence type="ECO:0000256" key="3">
    <source>
        <dbReference type="ARBA" id="ARBA00022723"/>
    </source>
</evidence>
<keyword evidence="3" id="KW-0479">Metal-binding</keyword>
<evidence type="ECO:0000313" key="15">
    <source>
        <dbReference type="Proteomes" id="UP001642483"/>
    </source>
</evidence>
<feature type="compositionally biased region" description="Polar residues" evidence="12">
    <location>
        <begin position="117"/>
        <end position="140"/>
    </location>
</feature>
<dbReference type="Pfam" id="PF16622">
    <property type="entry name" value="zf-C2H2_11"/>
    <property type="match status" value="1"/>
</dbReference>
<feature type="domain" description="C2H2-type" evidence="13">
    <location>
        <begin position="2492"/>
        <end position="2520"/>
    </location>
</feature>
<evidence type="ECO:0000313" key="14">
    <source>
        <dbReference type="EMBL" id="CAK8676943.1"/>
    </source>
</evidence>
<feature type="compositionally biased region" description="Polar residues" evidence="12">
    <location>
        <begin position="1874"/>
        <end position="1898"/>
    </location>
</feature>
<feature type="compositionally biased region" description="Basic and acidic residues" evidence="12">
    <location>
        <begin position="1635"/>
        <end position="1651"/>
    </location>
</feature>
<feature type="domain" description="C2H2-type" evidence="13">
    <location>
        <begin position="2271"/>
        <end position="2300"/>
    </location>
</feature>
<evidence type="ECO:0000256" key="2">
    <source>
        <dbReference type="ARBA" id="ARBA00004123"/>
    </source>
</evidence>
<evidence type="ECO:0000256" key="8">
    <source>
        <dbReference type="ARBA" id="ARBA00023125"/>
    </source>
</evidence>
<feature type="domain" description="C2H2-type" evidence="13">
    <location>
        <begin position="2945"/>
        <end position="2968"/>
    </location>
</feature>